<keyword evidence="1" id="KW-0472">Membrane</keyword>
<evidence type="ECO:0000313" key="4">
    <source>
        <dbReference type="Proteomes" id="UP000642819"/>
    </source>
</evidence>
<feature type="domain" description="LytR/CpsA/Psr regulator C-terminal" evidence="2">
    <location>
        <begin position="104"/>
        <end position="192"/>
    </location>
</feature>
<dbReference type="Pfam" id="PF13399">
    <property type="entry name" value="LytR_C"/>
    <property type="match status" value="1"/>
</dbReference>
<feature type="transmembrane region" description="Helical" evidence="1">
    <location>
        <begin position="43"/>
        <end position="67"/>
    </location>
</feature>
<gene>
    <name evidence="3" type="ORF">GCM10008096_02770</name>
</gene>
<evidence type="ECO:0000259" key="2">
    <source>
        <dbReference type="Pfam" id="PF13399"/>
    </source>
</evidence>
<comment type="caution">
    <text evidence="3">The sequence shown here is derived from an EMBL/GenBank/DDBJ whole genome shotgun (WGS) entry which is preliminary data.</text>
</comment>
<dbReference type="Gene3D" id="3.30.70.2390">
    <property type="match status" value="1"/>
</dbReference>
<dbReference type="InterPro" id="IPR027381">
    <property type="entry name" value="LytR/CpsA/Psr_C"/>
</dbReference>
<proteinExistence type="predicted"/>
<evidence type="ECO:0000313" key="3">
    <source>
        <dbReference type="EMBL" id="GHD00014.1"/>
    </source>
</evidence>
<reference evidence="4" key="1">
    <citation type="journal article" date="2019" name="Int. J. Syst. Evol. Microbiol.">
        <title>The Global Catalogue of Microorganisms (GCM) 10K type strain sequencing project: providing services to taxonomists for standard genome sequencing and annotation.</title>
        <authorList>
            <consortium name="The Broad Institute Genomics Platform"/>
            <consortium name="The Broad Institute Genome Sequencing Center for Infectious Disease"/>
            <person name="Wu L."/>
            <person name="Ma J."/>
        </authorList>
    </citation>
    <scope>NUCLEOTIDE SEQUENCE [LARGE SCALE GENOMIC DNA]</scope>
    <source>
        <strain evidence="4">KCTC 19466</strain>
    </source>
</reference>
<organism evidence="3 4">
    <name type="scientific">Zhihengliuella salsuginis</name>
    <dbReference type="NCBI Taxonomy" id="578222"/>
    <lineage>
        <taxon>Bacteria</taxon>
        <taxon>Bacillati</taxon>
        <taxon>Actinomycetota</taxon>
        <taxon>Actinomycetes</taxon>
        <taxon>Micrococcales</taxon>
        <taxon>Micrococcaceae</taxon>
        <taxon>Zhihengliuella</taxon>
    </lineage>
</organism>
<keyword evidence="1" id="KW-1133">Transmembrane helix</keyword>
<evidence type="ECO:0000256" key="1">
    <source>
        <dbReference type="SAM" id="Phobius"/>
    </source>
</evidence>
<keyword evidence="4" id="KW-1185">Reference proteome</keyword>
<name>A0ABQ3GBM8_9MICC</name>
<dbReference type="RefSeq" id="WP_189348305.1">
    <property type="nucleotide sequence ID" value="NZ_BMXK01000001.1"/>
</dbReference>
<accession>A0ABQ3GBM8</accession>
<dbReference type="EMBL" id="BMXK01000001">
    <property type="protein sequence ID" value="GHD00014.1"/>
    <property type="molecule type" value="Genomic_DNA"/>
</dbReference>
<sequence length="211" mass="22889">MKSEDPHRWQGQRIVTEDELLELKAETNDPELVDSPEHFRRRLWHGIVLTFVLLLVAAVGVTAYLVLARKIELPFLPMGPEETVAAEDDTACPAGDFAYLDPAEVTVDVYNGTLRPGLAGDVRDDLMARGFVEGRVGNQQLSNRGAVTALVVSGSEGHDEALTVQRHFPGAGYAFEPRLGDGHIVVLLGEGYESLTPDGDLVQEAGPLTCD</sequence>
<protein>
    <recommendedName>
        <fullName evidence="2">LytR/CpsA/Psr regulator C-terminal domain-containing protein</fullName>
    </recommendedName>
</protein>
<dbReference type="Proteomes" id="UP000642819">
    <property type="component" value="Unassembled WGS sequence"/>
</dbReference>
<keyword evidence="1" id="KW-0812">Transmembrane</keyword>